<keyword evidence="3" id="KW-1185">Reference proteome</keyword>
<reference evidence="2" key="1">
    <citation type="journal article" date="2021" name="bioRxiv">
        <title>Whole Genome Assembly and Annotation of Northern Wild Rice, Zizania palustris L., Supports a Whole Genome Duplication in the Zizania Genus.</title>
        <authorList>
            <person name="Haas M."/>
            <person name="Kono T."/>
            <person name="Macchietto M."/>
            <person name="Millas R."/>
            <person name="McGilp L."/>
            <person name="Shao M."/>
            <person name="Duquette J."/>
            <person name="Hirsch C.N."/>
            <person name="Kimball J."/>
        </authorList>
    </citation>
    <scope>NUCLEOTIDE SEQUENCE</scope>
    <source>
        <tissue evidence="2">Fresh leaf tissue</tissue>
    </source>
</reference>
<dbReference type="AlphaFoldDB" id="A0A8J5W184"/>
<evidence type="ECO:0000256" key="1">
    <source>
        <dbReference type="SAM" id="MobiDB-lite"/>
    </source>
</evidence>
<organism evidence="2 3">
    <name type="scientific">Zizania palustris</name>
    <name type="common">Northern wild rice</name>
    <dbReference type="NCBI Taxonomy" id="103762"/>
    <lineage>
        <taxon>Eukaryota</taxon>
        <taxon>Viridiplantae</taxon>
        <taxon>Streptophyta</taxon>
        <taxon>Embryophyta</taxon>
        <taxon>Tracheophyta</taxon>
        <taxon>Spermatophyta</taxon>
        <taxon>Magnoliopsida</taxon>
        <taxon>Liliopsida</taxon>
        <taxon>Poales</taxon>
        <taxon>Poaceae</taxon>
        <taxon>BOP clade</taxon>
        <taxon>Oryzoideae</taxon>
        <taxon>Oryzeae</taxon>
        <taxon>Zizaniinae</taxon>
        <taxon>Zizania</taxon>
    </lineage>
</organism>
<reference evidence="2" key="2">
    <citation type="submission" date="2021-02" db="EMBL/GenBank/DDBJ databases">
        <authorList>
            <person name="Kimball J.A."/>
            <person name="Haas M.W."/>
            <person name="Macchietto M."/>
            <person name="Kono T."/>
            <person name="Duquette J."/>
            <person name="Shao M."/>
        </authorList>
    </citation>
    <scope>NUCLEOTIDE SEQUENCE</scope>
    <source>
        <tissue evidence="2">Fresh leaf tissue</tissue>
    </source>
</reference>
<comment type="caution">
    <text evidence="2">The sequence shown here is derived from an EMBL/GenBank/DDBJ whole genome shotgun (WGS) entry which is preliminary data.</text>
</comment>
<dbReference type="Proteomes" id="UP000729402">
    <property type="component" value="Unassembled WGS sequence"/>
</dbReference>
<dbReference type="EMBL" id="JAAALK010000082">
    <property type="protein sequence ID" value="KAG8083882.1"/>
    <property type="molecule type" value="Genomic_DNA"/>
</dbReference>
<proteinExistence type="predicted"/>
<accession>A0A8J5W184</accession>
<evidence type="ECO:0000313" key="2">
    <source>
        <dbReference type="EMBL" id="KAG8083881.1"/>
    </source>
</evidence>
<name>A0A8J5W184_ZIZPA</name>
<feature type="region of interest" description="Disordered" evidence="1">
    <location>
        <begin position="1"/>
        <end position="26"/>
    </location>
</feature>
<gene>
    <name evidence="2" type="ORF">GUJ93_ZPchr0010g11000</name>
</gene>
<feature type="compositionally biased region" description="Polar residues" evidence="1">
    <location>
        <begin position="1"/>
        <end position="12"/>
    </location>
</feature>
<evidence type="ECO:0000313" key="3">
    <source>
        <dbReference type="Proteomes" id="UP000729402"/>
    </source>
</evidence>
<sequence length="102" mass="11396">MVRKNLQITRSNPLPRRQIGDRRHHSRDHHLICRIWATSAVLGLRRAEVVAAPGAAEDAGPHRTHSVQVGRTAAAYPTHSLQLLTASSPNNRRLQLNPHTPR</sequence>
<feature type="region of interest" description="Disordered" evidence="1">
    <location>
        <begin position="82"/>
        <end position="102"/>
    </location>
</feature>
<protein>
    <submittedName>
        <fullName evidence="2">Uncharacterized protein</fullName>
    </submittedName>
</protein>
<dbReference type="EMBL" id="JAAALK010000082">
    <property type="protein sequence ID" value="KAG8083881.1"/>
    <property type="molecule type" value="Genomic_DNA"/>
</dbReference>